<sequence length="186" mass="21081">MPIDRFVFKLPYFVSLILCALLMGCTTSYSNKNPVGETFPSVKGENLEKRYINLPADLANEPSVLLLGFVQNAQFDIDRWLIGLDMTKTKVDVYEVPTMQGMFPKFFKTQINEGMRKGIPKSLWKGVITVYDDGEMLQKFTGNINPNNARVILLDDSGTVNYFYDDGFSVDALNKLKQNLQSLKDD</sequence>
<proteinExistence type="predicted"/>
<keyword evidence="2" id="KW-1185">Reference proteome</keyword>
<accession>A0A316FT56</accession>
<comment type="caution">
    <text evidence="1">The sequence shown here is derived from an EMBL/GenBank/DDBJ whole genome shotgun (WGS) entry which is preliminary data.</text>
</comment>
<dbReference type="AlphaFoldDB" id="A0A316FT56"/>
<evidence type="ECO:0000313" key="1">
    <source>
        <dbReference type="EMBL" id="PWK50896.1"/>
    </source>
</evidence>
<dbReference type="PROSITE" id="PS51257">
    <property type="entry name" value="PROKAR_LIPOPROTEIN"/>
    <property type="match status" value="1"/>
</dbReference>
<organism evidence="1 2">
    <name type="scientific">Pleionea mediterranea</name>
    <dbReference type="NCBI Taxonomy" id="523701"/>
    <lineage>
        <taxon>Bacteria</taxon>
        <taxon>Pseudomonadati</taxon>
        <taxon>Pseudomonadota</taxon>
        <taxon>Gammaproteobacteria</taxon>
        <taxon>Oceanospirillales</taxon>
        <taxon>Pleioneaceae</taxon>
        <taxon>Pleionea</taxon>
    </lineage>
</organism>
<name>A0A316FT56_9GAMM</name>
<dbReference type="Proteomes" id="UP000245790">
    <property type="component" value="Unassembled WGS sequence"/>
</dbReference>
<dbReference type="EMBL" id="QGGU01000006">
    <property type="protein sequence ID" value="PWK50896.1"/>
    <property type="molecule type" value="Genomic_DNA"/>
</dbReference>
<evidence type="ECO:0008006" key="3">
    <source>
        <dbReference type="Google" id="ProtNLM"/>
    </source>
</evidence>
<evidence type="ECO:0000313" key="2">
    <source>
        <dbReference type="Proteomes" id="UP000245790"/>
    </source>
</evidence>
<protein>
    <recommendedName>
        <fullName evidence="3">Lipoprotein</fullName>
    </recommendedName>
</protein>
<reference evidence="1 2" key="1">
    <citation type="submission" date="2018-05" db="EMBL/GenBank/DDBJ databases">
        <title>Genomic Encyclopedia of Type Strains, Phase IV (KMG-IV): sequencing the most valuable type-strain genomes for metagenomic binning, comparative biology and taxonomic classification.</title>
        <authorList>
            <person name="Goeker M."/>
        </authorList>
    </citation>
    <scope>NUCLEOTIDE SEQUENCE [LARGE SCALE GENOMIC DNA]</scope>
    <source>
        <strain evidence="1 2">DSM 25350</strain>
    </source>
</reference>
<gene>
    <name evidence="1" type="ORF">C8D97_106189</name>
</gene>